<dbReference type="PANTHER" id="PTHR13947">
    <property type="entry name" value="GNAT FAMILY N-ACETYLTRANSFERASE"/>
    <property type="match status" value="1"/>
</dbReference>
<dbReference type="EMBL" id="QXGF01000060">
    <property type="protein sequence ID" value="KAE8948102.1"/>
    <property type="molecule type" value="Genomic_DNA"/>
</dbReference>
<dbReference type="Proteomes" id="UP000441208">
    <property type="component" value="Unassembled WGS sequence"/>
</dbReference>
<sequence>MTKPTVCIRQFRDVDLPEVAEIFEYGMMLYAKDDPVSRQRWAEYVRKCLKDDMADVHDTYMAPGGNFWVATVEDNNGESKVAGMIALEPKGNGECEVRRVSVHSGYQRMGIGRELMTHLVHWATTHNFKTLTLNTALSESTSSVAFYNLFGFKSGETVTLWENPTQEIVWMRKTLP</sequence>
<dbReference type="PROSITE" id="PS51186">
    <property type="entry name" value="GNAT"/>
    <property type="match status" value="1"/>
</dbReference>
<organism evidence="6 16">
    <name type="scientific">Phytophthora fragariae</name>
    <dbReference type="NCBI Taxonomy" id="53985"/>
    <lineage>
        <taxon>Eukaryota</taxon>
        <taxon>Sar</taxon>
        <taxon>Stramenopiles</taxon>
        <taxon>Oomycota</taxon>
        <taxon>Peronosporomycetes</taxon>
        <taxon>Peronosporales</taxon>
        <taxon>Peronosporaceae</taxon>
        <taxon>Phytophthora</taxon>
    </lineage>
</organism>
<keyword evidence="13" id="KW-1185">Reference proteome</keyword>
<evidence type="ECO:0000313" key="15">
    <source>
        <dbReference type="Proteomes" id="UP000440367"/>
    </source>
</evidence>
<feature type="domain" description="N-acetyltransferase" evidence="2">
    <location>
        <begin position="28"/>
        <end position="176"/>
    </location>
</feature>
<dbReference type="PANTHER" id="PTHR13947:SF37">
    <property type="entry name" value="LD18367P"/>
    <property type="match status" value="1"/>
</dbReference>
<dbReference type="EMBL" id="QXGE01000190">
    <property type="protein sequence ID" value="KAE9320833.1"/>
    <property type="molecule type" value="Genomic_DNA"/>
</dbReference>
<comment type="caution">
    <text evidence="6">The sequence shown here is derived from an EMBL/GenBank/DDBJ whole genome shotgun (WGS) entry which is preliminary data.</text>
</comment>
<dbReference type="InterPro" id="IPR050769">
    <property type="entry name" value="NAT_camello-type"/>
</dbReference>
<dbReference type="Proteomes" id="UP000440367">
    <property type="component" value="Unassembled WGS sequence"/>
</dbReference>
<dbReference type="Proteomes" id="UP000433483">
    <property type="component" value="Unassembled WGS sequence"/>
</dbReference>
<dbReference type="AlphaFoldDB" id="A0A6A3RTZ3"/>
<dbReference type="EMBL" id="QXGA01002115">
    <property type="protein sequence ID" value="KAE9103624.1"/>
    <property type="molecule type" value="Genomic_DNA"/>
</dbReference>
<accession>A0A6A3RTZ3</accession>
<evidence type="ECO:0000313" key="18">
    <source>
        <dbReference type="Proteomes" id="UP000476176"/>
    </source>
</evidence>
<evidence type="ECO:0000259" key="2">
    <source>
        <dbReference type="PROSITE" id="PS51186"/>
    </source>
</evidence>
<evidence type="ECO:0000313" key="13">
    <source>
        <dbReference type="Proteomes" id="UP000433483"/>
    </source>
</evidence>
<evidence type="ECO:0000313" key="5">
    <source>
        <dbReference type="EMBL" id="KAE9080474.1"/>
    </source>
</evidence>
<evidence type="ECO:0000313" key="12">
    <source>
        <dbReference type="Proteomes" id="UP000429523"/>
    </source>
</evidence>
<evidence type="ECO:0000256" key="1">
    <source>
        <dbReference type="ARBA" id="ARBA00022679"/>
    </source>
</evidence>
<dbReference type="SUPFAM" id="SSF55729">
    <property type="entry name" value="Acyl-CoA N-acyltransferases (Nat)"/>
    <property type="match status" value="1"/>
</dbReference>
<dbReference type="EMBL" id="QXGB01002215">
    <property type="protein sequence ID" value="KAE9180244.1"/>
    <property type="molecule type" value="Genomic_DNA"/>
</dbReference>
<evidence type="ECO:0000313" key="6">
    <source>
        <dbReference type="EMBL" id="KAE9103624.1"/>
    </source>
</evidence>
<evidence type="ECO:0000313" key="3">
    <source>
        <dbReference type="EMBL" id="KAE8948102.1"/>
    </source>
</evidence>
<evidence type="ECO:0000313" key="7">
    <source>
        <dbReference type="EMBL" id="KAE9180244.1"/>
    </source>
</evidence>
<reference evidence="12 13" key="1">
    <citation type="submission" date="2018-08" db="EMBL/GenBank/DDBJ databases">
        <title>Genomic investigation of the strawberry pathogen Phytophthora fragariae indicates pathogenicity is determined by transcriptional variation in three key races.</title>
        <authorList>
            <person name="Adams T.M."/>
            <person name="Armitage A.D."/>
            <person name="Sobczyk M.K."/>
            <person name="Bates H.J."/>
            <person name="Dunwell J.M."/>
            <person name="Nellist C.F."/>
            <person name="Harrison R.J."/>
        </authorList>
    </citation>
    <scope>NUCLEOTIDE SEQUENCE [LARGE SCALE GENOMIC DNA]</scope>
    <source>
        <strain evidence="11 14">A4</strain>
        <strain evidence="8 15">BC-1</strain>
        <strain evidence="9 18">BC-23</strain>
        <strain evidence="7 13">NOV-27</strain>
        <strain evidence="6 16">NOV-5</strain>
        <strain evidence="4 17">NOV-71</strain>
        <strain evidence="10 19">NOV-77</strain>
        <strain evidence="3 12">NOV-9</strain>
        <strain evidence="5 20">ONT-3</strain>
    </source>
</reference>
<dbReference type="Proteomes" id="UP000429523">
    <property type="component" value="Unassembled WGS sequence"/>
</dbReference>
<protein>
    <recommendedName>
        <fullName evidence="2">N-acetyltransferase domain-containing protein</fullName>
    </recommendedName>
</protein>
<dbReference type="CDD" id="cd04301">
    <property type="entry name" value="NAT_SF"/>
    <property type="match status" value="1"/>
</dbReference>
<dbReference type="Pfam" id="PF00583">
    <property type="entry name" value="Acetyltransf_1"/>
    <property type="match status" value="1"/>
</dbReference>
<dbReference type="InterPro" id="IPR000182">
    <property type="entry name" value="GNAT_dom"/>
</dbReference>
<evidence type="ECO:0000313" key="9">
    <source>
        <dbReference type="EMBL" id="KAE9193283.1"/>
    </source>
</evidence>
<evidence type="ECO:0000313" key="16">
    <source>
        <dbReference type="Proteomes" id="UP000440732"/>
    </source>
</evidence>
<dbReference type="EMBL" id="QXFX01002122">
    <property type="protein sequence ID" value="KAE9080474.1"/>
    <property type="molecule type" value="Genomic_DNA"/>
</dbReference>
<dbReference type="GO" id="GO:0008080">
    <property type="term" value="F:N-acetyltransferase activity"/>
    <property type="evidence" value="ECO:0007669"/>
    <property type="project" value="InterPro"/>
</dbReference>
<proteinExistence type="predicted"/>
<dbReference type="EMBL" id="QXFY01002119">
    <property type="protein sequence ID" value="KAE9302721.1"/>
    <property type="molecule type" value="Genomic_DNA"/>
</dbReference>
<dbReference type="Proteomes" id="UP000486351">
    <property type="component" value="Unassembled WGS sequence"/>
</dbReference>
<dbReference type="OrthoDB" id="41532at2759"/>
<dbReference type="Proteomes" id="UP000437068">
    <property type="component" value="Unassembled WGS sequence"/>
</dbReference>
<evidence type="ECO:0000313" key="14">
    <source>
        <dbReference type="Proteomes" id="UP000437068"/>
    </source>
</evidence>
<dbReference type="InterPro" id="IPR016181">
    <property type="entry name" value="Acyl_CoA_acyltransferase"/>
</dbReference>
<name>A0A6A3RTZ3_9STRA</name>
<evidence type="ECO:0000313" key="17">
    <source>
        <dbReference type="Proteomes" id="UP000441208"/>
    </source>
</evidence>
<dbReference type="Proteomes" id="UP000440732">
    <property type="component" value="Unassembled WGS sequence"/>
</dbReference>
<dbReference type="EMBL" id="QXGC01001949">
    <property type="protein sequence ID" value="KAE9193283.1"/>
    <property type="molecule type" value="Genomic_DNA"/>
</dbReference>
<evidence type="ECO:0000313" key="4">
    <source>
        <dbReference type="EMBL" id="KAE9079441.1"/>
    </source>
</evidence>
<dbReference type="Gene3D" id="3.40.630.30">
    <property type="match status" value="1"/>
</dbReference>
<evidence type="ECO:0000313" key="8">
    <source>
        <dbReference type="EMBL" id="KAE9191221.1"/>
    </source>
</evidence>
<dbReference type="EMBL" id="QXGD01002255">
    <property type="protein sequence ID" value="KAE9191221.1"/>
    <property type="molecule type" value="Genomic_DNA"/>
</dbReference>
<dbReference type="EMBL" id="QXFZ01002215">
    <property type="protein sequence ID" value="KAE9079441.1"/>
    <property type="molecule type" value="Genomic_DNA"/>
</dbReference>
<evidence type="ECO:0000313" key="19">
    <source>
        <dbReference type="Proteomes" id="UP000486351"/>
    </source>
</evidence>
<dbReference type="Proteomes" id="UP000476176">
    <property type="component" value="Unassembled WGS sequence"/>
</dbReference>
<evidence type="ECO:0000313" key="10">
    <source>
        <dbReference type="EMBL" id="KAE9302721.1"/>
    </source>
</evidence>
<gene>
    <name evidence="11" type="ORF">PF001_g5206</name>
    <name evidence="8" type="ORF">PF002_g24557</name>
    <name evidence="9" type="ORF">PF004_g21058</name>
    <name evidence="7" type="ORF">PF005_g23360</name>
    <name evidence="6" type="ORF">PF006_g22126</name>
    <name evidence="4" type="ORF">PF007_g23444</name>
    <name evidence="10" type="ORF">PF008_g22412</name>
    <name evidence="3" type="ORF">PF009_g2319</name>
    <name evidence="5" type="ORF">PF010_g22365</name>
</gene>
<evidence type="ECO:0000313" key="11">
    <source>
        <dbReference type="EMBL" id="KAE9320833.1"/>
    </source>
</evidence>
<evidence type="ECO:0000313" key="20">
    <source>
        <dbReference type="Proteomes" id="UP000488956"/>
    </source>
</evidence>
<keyword evidence="1" id="KW-0808">Transferase</keyword>
<dbReference type="Proteomes" id="UP000488956">
    <property type="component" value="Unassembled WGS sequence"/>
</dbReference>